<evidence type="ECO:0000313" key="3">
    <source>
        <dbReference type="Proteomes" id="UP000606974"/>
    </source>
</evidence>
<comment type="caution">
    <text evidence="2">The sequence shown here is derived from an EMBL/GenBank/DDBJ whole genome shotgun (WGS) entry which is preliminary data.</text>
</comment>
<accession>A0A8H7AIZ8</accession>
<reference evidence="2" key="1">
    <citation type="submission" date="2020-02" db="EMBL/GenBank/DDBJ databases">
        <authorList>
            <person name="Palmer J.M."/>
        </authorList>
    </citation>
    <scope>NUCLEOTIDE SEQUENCE</scope>
    <source>
        <strain evidence="2">EPUS1.4</strain>
        <tissue evidence="2">Thallus</tissue>
    </source>
</reference>
<gene>
    <name evidence="2" type="ORF">GJ744_009888</name>
</gene>
<dbReference type="InterPro" id="IPR027796">
    <property type="entry name" value="OTT_1508_deam-like"/>
</dbReference>
<dbReference type="EMBL" id="JAACFV010000060">
    <property type="protein sequence ID" value="KAF7507991.1"/>
    <property type="molecule type" value="Genomic_DNA"/>
</dbReference>
<dbReference type="Pfam" id="PF14441">
    <property type="entry name" value="OTT_1508_deam"/>
    <property type="match status" value="1"/>
</dbReference>
<proteinExistence type="predicted"/>
<dbReference type="OrthoDB" id="4851849at2759"/>
<dbReference type="Proteomes" id="UP000606974">
    <property type="component" value="Unassembled WGS sequence"/>
</dbReference>
<dbReference type="AlphaFoldDB" id="A0A8H7AIZ8"/>
<keyword evidence="3" id="KW-1185">Reference proteome</keyword>
<evidence type="ECO:0000256" key="1">
    <source>
        <dbReference type="SAM" id="MobiDB-lite"/>
    </source>
</evidence>
<organism evidence="2 3">
    <name type="scientific">Endocarpon pusillum</name>
    <dbReference type="NCBI Taxonomy" id="364733"/>
    <lineage>
        <taxon>Eukaryota</taxon>
        <taxon>Fungi</taxon>
        <taxon>Dikarya</taxon>
        <taxon>Ascomycota</taxon>
        <taxon>Pezizomycotina</taxon>
        <taxon>Eurotiomycetes</taxon>
        <taxon>Chaetothyriomycetidae</taxon>
        <taxon>Verrucariales</taxon>
        <taxon>Verrucariaceae</taxon>
        <taxon>Endocarpon</taxon>
    </lineage>
</organism>
<feature type="compositionally biased region" description="Basic and acidic residues" evidence="1">
    <location>
        <begin position="533"/>
        <end position="545"/>
    </location>
</feature>
<protein>
    <submittedName>
        <fullName evidence="2">Uncharacterized protein</fullName>
    </submittedName>
</protein>
<name>A0A8H7AIZ8_9EURO</name>
<feature type="region of interest" description="Disordered" evidence="1">
    <location>
        <begin position="513"/>
        <end position="574"/>
    </location>
</feature>
<evidence type="ECO:0000313" key="2">
    <source>
        <dbReference type="EMBL" id="KAF7507991.1"/>
    </source>
</evidence>
<feature type="compositionally biased region" description="Polar residues" evidence="1">
    <location>
        <begin position="546"/>
        <end position="562"/>
    </location>
</feature>
<sequence length="716" mass="78769">MATQWGSVSRQRLMQNVNLLWTLKDVPERPQENELPHIKIDWRQLSIEREKQLVDLLAFLAGTNDDYRKVMAVCVEESSDHDHLTIRLASNTGDNTSVLDGFREMANILERASTRVETKLADYCTLLRCVVRLDEAKLLSRLRSRHARTKYKSTAKRPLLVQLHDTIRNLPIKNTALHSAGLLELEAKSGKMLSAFNALEGIPKQGLESDSSIMLLMKIIEQAEDFHSKLSQSLHRALAASPAEPSLKAYLPIALRKLGRYSSATQELVTLVRNQNYSVFRNISVKTYKVPRPQGPLFLPPFPSLAEAAWRIIQSKIPPQHVSSVPAFLGEEYATKEKAYGARMSANNKCWKVHAEIQLLFYYEINPQSIKPRVIGSSKSACYLCNLFLKLHGVFHVPRTHGKLYGGWILPDWVSGVSKSRGRSLGNVVDQFNEEIEDTIITVLRSPKTRYNPPNESKAPSIAQWSSSTVRVGALPVSIATPAASRSSILSDPHNPRQFSSHTSLPNEALMSPVMSLGCPSADDVSNPSAAKPELDIKEPSDSHDGSSTVIPTRSVRSSSSIHPELSPTLPNDIGAVTTSTAPLDMGVVSEEPVLSNRVMTPGESFSYTFASANDDIFLQVGKLHLTLSRDLQAPPPSDLQHSPEHIIMVKRLDAEAQHGLAASNQLGEVINARGMAPGEAITVDRGGWLSEHDLVISGGPGMAVAVRYSAEGLQN</sequence>